<reference evidence="3 4" key="1">
    <citation type="journal article" date="2014" name="Genome Announc.">
        <title>Draft Genome Sequence of the Iron-Oxidizing, Acidophilic, and Halotolerant 'Thiobacillus prosperus' Type Strain DSM 5130.</title>
        <authorList>
            <person name="Ossandon F.J."/>
            <person name="Cardenas J.P."/>
            <person name="Corbett M."/>
            <person name="Quatrini R."/>
            <person name="Holmes D.S."/>
            <person name="Watkin E."/>
        </authorList>
    </citation>
    <scope>NUCLEOTIDE SEQUENCE [LARGE SCALE GENOMIC DNA]</scope>
    <source>
        <strain evidence="3 4">DSM 5130</strain>
    </source>
</reference>
<name>A0A1A6C374_9GAMM</name>
<dbReference type="Proteomes" id="UP000029273">
    <property type="component" value="Unassembled WGS sequence"/>
</dbReference>
<gene>
    <name evidence="3" type="ORF">Thpro_021340</name>
</gene>
<proteinExistence type="predicted"/>
<keyword evidence="4" id="KW-1185">Reference proteome</keyword>
<sequence length="189" mass="20305">MSIGRLGGLLLLTGLLSLAGCARLPAFLKAPAPMETTPSVPGPKRPETPPPPLPSPSAGIKALLSYAGAAAALSENRQKAVCEQAKARYAQRPDDYARITLATLATVVPQCLSVEQREDLLQVLAAKRDTPYRGLALILRQVAQREQSDAQALAAAHQEIDTLQAKLKALTRIETQLNQVKDRELQNLN</sequence>
<feature type="region of interest" description="Disordered" evidence="2">
    <location>
        <begin position="34"/>
        <end position="57"/>
    </location>
</feature>
<dbReference type="OrthoDB" id="5796433at2"/>
<feature type="coiled-coil region" evidence="1">
    <location>
        <begin position="153"/>
        <end position="183"/>
    </location>
</feature>
<evidence type="ECO:0000256" key="1">
    <source>
        <dbReference type="SAM" id="Coils"/>
    </source>
</evidence>
<keyword evidence="1" id="KW-0175">Coiled coil</keyword>
<accession>A0A1A6C374</accession>
<dbReference type="EMBL" id="JQSG02000003">
    <property type="protein sequence ID" value="OBS09012.1"/>
    <property type="molecule type" value="Genomic_DNA"/>
</dbReference>
<evidence type="ECO:0000313" key="3">
    <source>
        <dbReference type="EMBL" id="OBS09012.1"/>
    </source>
</evidence>
<dbReference type="PROSITE" id="PS51257">
    <property type="entry name" value="PROKAR_LIPOPROTEIN"/>
    <property type="match status" value="1"/>
</dbReference>
<dbReference type="AlphaFoldDB" id="A0A1A6C374"/>
<feature type="compositionally biased region" description="Pro residues" evidence="2">
    <location>
        <begin position="40"/>
        <end position="55"/>
    </location>
</feature>
<protein>
    <submittedName>
        <fullName evidence="3">Uncharacterized protein</fullName>
    </submittedName>
</protein>
<evidence type="ECO:0000256" key="2">
    <source>
        <dbReference type="SAM" id="MobiDB-lite"/>
    </source>
</evidence>
<organism evidence="3 4">
    <name type="scientific">Acidihalobacter prosperus</name>
    <dbReference type="NCBI Taxonomy" id="160660"/>
    <lineage>
        <taxon>Bacteria</taxon>
        <taxon>Pseudomonadati</taxon>
        <taxon>Pseudomonadota</taxon>
        <taxon>Gammaproteobacteria</taxon>
        <taxon>Chromatiales</taxon>
        <taxon>Ectothiorhodospiraceae</taxon>
        <taxon>Acidihalobacter</taxon>
    </lineage>
</organism>
<evidence type="ECO:0000313" key="4">
    <source>
        <dbReference type="Proteomes" id="UP000029273"/>
    </source>
</evidence>
<dbReference type="RefSeq" id="WP_038088804.1">
    <property type="nucleotide sequence ID" value="NZ_JQSG02000003.1"/>
</dbReference>
<comment type="caution">
    <text evidence="3">The sequence shown here is derived from an EMBL/GenBank/DDBJ whole genome shotgun (WGS) entry which is preliminary data.</text>
</comment>